<dbReference type="AlphaFoldDB" id="A0A2N9VUV9"/>
<reference evidence="2 3" key="1">
    <citation type="journal article" date="2017" name="Int J Environ Stud">
        <title>Does the Miocene-Pliocene relict legume Oxytropis triphylla form nitrogen-fixing nodules with a combination of bacterial strains?</title>
        <authorList>
            <person name="Safronova V."/>
            <person name="Belimov A."/>
            <person name="Sazanova A."/>
            <person name="Kuznetsova I."/>
            <person name="Popova J."/>
            <person name="Andronov E."/>
            <person name="Verkhozina A."/>
            <person name="Tikhonovich I."/>
        </authorList>
    </citation>
    <scope>NUCLEOTIDE SEQUENCE [LARGE SCALE GENOMIC DNA]</scope>
    <source>
        <strain evidence="2 3">Tri-38</strain>
    </source>
</reference>
<dbReference type="OrthoDB" id="8429999at2"/>
<sequence length="191" mass="21100">MNIVDRNAKQRPDNLLRNNFGIPVIAIVGLPLLALFVALFLGFGLVLQSQRTDLTRTYSERTAEFLARDLANQLGKLLTPAAQYVDNLAATIKRAECKTADCIFAIIQMQRANPGAVPSQIFYIRFGGRSGHVFSIFKVAENDQGFSGTVKTSEPDPNQLVVLEPGKLPRAKPYNLFTRGWYQGGMIDAVK</sequence>
<name>A0A2N9VUV9_9HYPH</name>
<keyword evidence="1" id="KW-0812">Transmembrane</keyword>
<evidence type="ECO:0000313" key="3">
    <source>
        <dbReference type="Proteomes" id="UP000232163"/>
    </source>
</evidence>
<dbReference type="RefSeq" id="WP_100003476.1">
    <property type="nucleotide sequence ID" value="NZ_CP017944.1"/>
</dbReference>
<dbReference type="EMBL" id="MZMT01000043">
    <property type="protein sequence ID" value="PIO43277.1"/>
    <property type="molecule type" value="Genomic_DNA"/>
</dbReference>
<gene>
    <name evidence="2" type="ORF">B5P45_18770</name>
</gene>
<dbReference type="Proteomes" id="UP000232163">
    <property type="component" value="Unassembled WGS sequence"/>
</dbReference>
<protein>
    <submittedName>
        <fullName evidence="2">Uncharacterized protein</fullName>
    </submittedName>
</protein>
<feature type="transmembrane region" description="Helical" evidence="1">
    <location>
        <begin position="20"/>
        <end position="47"/>
    </location>
</feature>
<proteinExistence type="predicted"/>
<evidence type="ECO:0000256" key="1">
    <source>
        <dbReference type="SAM" id="Phobius"/>
    </source>
</evidence>
<accession>A0A2N9VUV9</accession>
<keyword evidence="1" id="KW-1133">Transmembrane helix</keyword>
<evidence type="ECO:0000313" key="2">
    <source>
        <dbReference type="EMBL" id="PIO43277.1"/>
    </source>
</evidence>
<dbReference type="KEGG" id="pht:BLM14_28170"/>
<keyword evidence="1" id="KW-0472">Membrane</keyword>
<organism evidence="2 3">
    <name type="scientific">Phyllobacterium zundukense</name>
    <dbReference type="NCBI Taxonomy" id="1867719"/>
    <lineage>
        <taxon>Bacteria</taxon>
        <taxon>Pseudomonadati</taxon>
        <taxon>Pseudomonadota</taxon>
        <taxon>Alphaproteobacteria</taxon>
        <taxon>Hyphomicrobiales</taxon>
        <taxon>Phyllobacteriaceae</taxon>
        <taxon>Phyllobacterium</taxon>
    </lineage>
</organism>
<comment type="caution">
    <text evidence="2">The sequence shown here is derived from an EMBL/GenBank/DDBJ whole genome shotgun (WGS) entry which is preliminary data.</text>
</comment>
<keyword evidence="3" id="KW-1185">Reference proteome</keyword>